<dbReference type="SUPFAM" id="SSF52540">
    <property type="entry name" value="P-loop containing nucleoside triphosphate hydrolases"/>
    <property type="match status" value="1"/>
</dbReference>
<dbReference type="InterPro" id="IPR033690">
    <property type="entry name" value="Adenylat_kinase_CS"/>
</dbReference>
<dbReference type="Pfam" id="PF00406">
    <property type="entry name" value="ADK"/>
    <property type="match status" value="1"/>
</dbReference>
<feature type="chain" id="PRO_5008581469" description="adenylate kinase" evidence="9">
    <location>
        <begin position="17"/>
        <end position="237"/>
    </location>
</feature>
<keyword evidence="4 8" id="KW-0808">Transferase</keyword>
<keyword evidence="7" id="KW-0067">ATP-binding</keyword>
<reference evidence="10" key="1">
    <citation type="submission" date="2015-12" db="EMBL/GenBank/DDBJ databases">
        <title>De novo transcriptome assembly of four potential Pierce s Disease insect vectors from Arizona vineyards.</title>
        <authorList>
            <person name="Tassone E.E."/>
        </authorList>
    </citation>
    <scope>NUCLEOTIDE SEQUENCE</scope>
</reference>
<proteinExistence type="inferred from homology"/>
<name>A0A1B6DS19_9HEMI</name>
<evidence type="ECO:0000256" key="5">
    <source>
        <dbReference type="ARBA" id="ARBA00022741"/>
    </source>
</evidence>
<dbReference type="AlphaFoldDB" id="A0A1B6DS19"/>
<dbReference type="GO" id="GO:0005737">
    <property type="term" value="C:cytoplasm"/>
    <property type="evidence" value="ECO:0007669"/>
    <property type="project" value="UniProtKB-SubCell"/>
</dbReference>
<comment type="subcellular location">
    <subcellularLocation>
        <location evidence="1">Cytoplasm</location>
    </subcellularLocation>
</comment>
<keyword evidence="9" id="KW-0732">Signal</keyword>
<keyword evidence="6 8" id="KW-0418">Kinase</keyword>
<dbReference type="PRINTS" id="PR00094">
    <property type="entry name" value="ADENYLTKNASE"/>
</dbReference>
<evidence type="ECO:0000256" key="8">
    <source>
        <dbReference type="RuleBase" id="RU003330"/>
    </source>
</evidence>
<evidence type="ECO:0000313" key="10">
    <source>
        <dbReference type="EMBL" id="JAS28474.1"/>
    </source>
</evidence>
<keyword evidence="5" id="KW-0547">Nucleotide-binding</keyword>
<dbReference type="PANTHER" id="PTHR23359">
    <property type="entry name" value="NUCLEOTIDE KINASE"/>
    <property type="match status" value="1"/>
</dbReference>
<dbReference type="CDD" id="cd01428">
    <property type="entry name" value="ADK"/>
    <property type="match status" value="1"/>
</dbReference>
<dbReference type="HAMAP" id="MF_00235">
    <property type="entry name" value="Adenylate_kinase_Adk"/>
    <property type="match status" value="1"/>
</dbReference>
<evidence type="ECO:0000256" key="9">
    <source>
        <dbReference type="SAM" id="SignalP"/>
    </source>
</evidence>
<keyword evidence="3" id="KW-0963">Cytoplasm</keyword>
<comment type="similarity">
    <text evidence="8">Belongs to the adenylate kinase family.</text>
</comment>
<evidence type="ECO:0000256" key="7">
    <source>
        <dbReference type="ARBA" id="ARBA00022840"/>
    </source>
</evidence>
<evidence type="ECO:0000256" key="1">
    <source>
        <dbReference type="ARBA" id="ARBA00004496"/>
    </source>
</evidence>
<feature type="signal peptide" evidence="9">
    <location>
        <begin position="1"/>
        <end position="16"/>
    </location>
</feature>
<dbReference type="InterPro" id="IPR000850">
    <property type="entry name" value="Adenylat/UMP-CMP_kin"/>
</dbReference>
<dbReference type="FunFam" id="3.40.50.300:FF:000315">
    <property type="entry name" value="Adenylate kinase 1"/>
    <property type="match status" value="1"/>
</dbReference>
<evidence type="ECO:0000256" key="2">
    <source>
        <dbReference type="ARBA" id="ARBA00012955"/>
    </source>
</evidence>
<protein>
    <recommendedName>
        <fullName evidence="2">adenylate kinase</fullName>
        <ecNumber evidence="2">2.7.4.3</ecNumber>
    </recommendedName>
</protein>
<evidence type="ECO:0000256" key="4">
    <source>
        <dbReference type="ARBA" id="ARBA00022679"/>
    </source>
</evidence>
<accession>A0A1B6DS19</accession>
<dbReference type="EMBL" id="GEDC01008824">
    <property type="protein sequence ID" value="JAS28474.1"/>
    <property type="molecule type" value="Transcribed_RNA"/>
</dbReference>
<dbReference type="PROSITE" id="PS00113">
    <property type="entry name" value="ADENYLATE_KINASE"/>
    <property type="match status" value="1"/>
</dbReference>
<organism evidence="10">
    <name type="scientific">Clastoptera arizonana</name>
    <name type="common">Arizona spittle bug</name>
    <dbReference type="NCBI Taxonomy" id="38151"/>
    <lineage>
        <taxon>Eukaryota</taxon>
        <taxon>Metazoa</taxon>
        <taxon>Ecdysozoa</taxon>
        <taxon>Arthropoda</taxon>
        <taxon>Hexapoda</taxon>
        <taxon>Insecta</taxon>
        <taxon>Pterygota</taxon>
        <taxon>Neoptera</taxon>
        <taxon>Paraneoptera</taxon>
        <taxon>Hemiptera</taxon>
        <taxon>Auchenorrhyncha</taxon>
        <taxon>Cercopoidea</taxon>
        <taxon>Clastopteridae</taxon>
        <taxon>Clastoptera</taxon>
    </lineage>
</organism>
<evidence type="ECO:0000256" key="3">
    <source>
        <dbReference type="ARBA" id="ARBA00022490"/>
    </source>
</evidence>
<evidence type="ECO:0000256" key="6">
    <source>
        <dbReference type="ARBA" id="ARBA00022777"/>
    </source>
</evidence>
<dbReference type="GO" id="GO:0005524">
    <property type="term" value="F:ATP binding"/>
    <property type="evidence" value="ECO:0007669"/>
    <property type="project" value="UniProtKB-KW"/>
</dbReference>
<dbReference type="GO" id="GO:0004017">
    <property type="term" value="F:AMP kinase activity"/>
    <property type="evidence" value="ECO:0007669"/>
    <property type="project" value="UniProtKB-EC"/>
</dbReference>
<dbReference type="EC" id="2.7.4.3" evidence="2"/>
<gene>
    <name evidence="10" type="ORF">g.28931</name>
</gene>
<dbReference type="InterPro" id="IPR027417">
    <property type="entry name" value="P-loop_NTPase"/>
</dbReference>
<dbReference type="Gene3D" id="3.40.50.300">
    <property type="entry name" value="P-loop containing nucleotide triphosphate hydrolases"/>
    <property type="match status" value="1"/>
</dbReference>
<sequence length="237" mass="26752">MKKSCFLVFIVYFSLADNKSMNKHEWAVTLLKKEYQMPSADQLKELKDGNKIIIWVLGGPGSGKGTQCDKIVEKYKYTHISTGDLLRDEVKSGSKRGKALQQIMKEGALVPMNVVLALLAEKMISSAKTSNGFLIDGYPREVIQGEEFEKHISPCDLVLYMKAKDNTLITRLLNRAKTSGRSDDNEETIAKRLKTFHDHNDPIIKAYANKVKEIDSERDPTVIFQDVVAAIEEKRKS</sequence>